<gene>
    <name evidence="2" type="ORF">NBZ79_01705</name>
</gene>
<dbReference type="SUPFAM" id="SSF88713">
    <property type="entry name" value="Glycoside hydrolase/deacetylase"/>
    <property type="match status" value="1"/>
</dbReference>
<feature type="region of interest" description="Disordered" evidence="1">
    <location>
        <begin position="53"/>
        <end position="75"/>
    </location>
</feature>
<dbReference type="Pfam" id="PF04748">
    <property type="entry name" value="Polysacc_deac_2"/>
    <property type="match status" value="1"/>
</dbReference>
<keyword evidence="3" id="KW-1185">Reference proteome</keyword>
<dbReference type="Gene3D" id="3.20.20.370">
    <property type="entry name" value="Glycoside hydrolase/deacetylase"/>
    <property type="match status" value="1"/>
</dbReference>
<dbReference type="RefSeq" id="WP_251934865.1">
    <property type="nucleotide sequence ID" value="NZ_CP098747.1"/>
</dbReference>
<evidence type="ECO:0000313" key="2">
    <source>
        <dbReference type="EMBL" id="USG61690.1"/>
    </source>
</evidence>
<reference evidence="2" key="1">
    <citation type="submission" date="2022-06" db="EMBL/GenBank/DDBJ databases">
        <title>Sneathiella actinostolidae sp. nov., isolated from a sea anemonein the Western Pacific Ocean.</title>
        <authorList>
            <person name="Wei M.J."/>
        </authorList>
    </citation>
    <scope>NUCLEOTIDE SEQUENCE</scope>
    <source>
        <strain evidence="2">PHK-P5</strain>
    </source>
</reference>
<evidence type="ECO:0000313" key="3">
    <source>
        <dbReference type="Proteomes" id="UP001056291"/>
    </source>
</evidence>
<accession>A0ABY4W7F8</accession>
<proteinExistence type="predicted"/>
<name>A0ABY4W7F8_9PROT</name>
<dbReference type="PANTHER" id="PTHR30105:SF2">
    <property type="entry name" value="DIVERGENT POLYSACCHARIDE DEACETYLASE SUPERFAMILY"/>
    <property type="match status" value="1"/>
</dbReference>
<protein>
    <submittedName>
        <fullName evidence="2">Divergent polysaccharide deacetylase family protein</fullName>
    </submittedName>
</protein>
<dbReference type="PANTHER" id="PTHR30105">
    <property type="entry name" value="UNCHARACTERIZED YIBQ-RELATED"/>
    <property type="match status" value="1"/>
</dbReference>
<organism evidence="2 3">
    <name type="scientific">Sneathiella marina</name>
    <dbReference type="NCBI Taxonomy" id="2950108"/>
    <lineage>
        <taxon>Bacteria</taxon>
        <taxon>Pseudomonadati</taxon>
        <taxon>Pseudomonadota</taxon>
        <taxon>Alphaproteobacteria</taxon>
        <taxon>Sneathiellales</taxon>
        <taxon>Sneathiellaceae</taxon>
        <taxon>Sneathiella</taxon>
    </lineage>
</organism>
<dbReference type="InterPro" id="IPR006837">
    <property type="entry name" value="Divergent_DAC"/>
</dbReference>
<dbReference type="CDD" id="cd10936">
    <property type="entry name" value="CE4_DAC2"/>
    <property type="match status" value="1"/>
</dbReference>
<dbReference type="Proteomes" id="UP001056291">
    <property type="component" value="Chromosome"/>
</dbReference>
<dbReference type="InterPro" id="IPR011330">
    <property type="entry name" value="Glyco_hydro/deAcase_b/a-brl"/>
</dbReference>
<sequence length="607" mass="64414">MFVFSIALMLAVIGGSAWVYLNHEGEFSPKTISALAAIGTPLVLPDQVIPAAEKTASANQKEMQSAEDETDGTAQKPLASVATAKVTPTPATDPLEKVVDPGVLAAQPPEVTPADTAEVAAAKPAQKDTELVAILDPLPLEIPKTVERNPAIADGRGVTETVVEHPETISKNEAAIPAEEMREILNVEPAAGTPVVSETGTNNELPAVPAAEELVSVAIDEVVTAVETTDPAIITPTEAGPDIVVADIAPTDAVMLDTPENTVAPEYSSDLENTEEIVEASPDNEAKQLVPEIEGIKAETPEWLEEAPTLPIEGTVELALVLPPSQPSYTVMAPPVVDEVKPADLEPEAVSPPVEPVVLTLPITGKPLWQANAEPFEDSKNRPRIAIIISEMGISKAGTTAAIDQLPAAVTLAFNPYGQRLQSWIDKSRAKGHEVLLQLPMEPVGYPKTDPGPRALLTSLTPAENSERLNWSLNRFSGYAGLTNQMGSKFTASREHMEPVLAVLKEKDLLYVDSRTASNSVAAKIAKELSIPVALNNRFLDHRADSETLDARLAELENIALKSGSAIGIGYPYPATLERLAAWTASLENKGIVLAPVSALVNRQDIK</sequence>
<evidence type="ECO:0000256" key="1">
    <source>
        <dbReference type="SAM" id="MobiDB-lite"/>
    </source>
</evidence>
<dbReference type="EMBL" id="CP098747">
    <property type="protein sequence ID" value="USG61690.1"/>
    <property type="molecule type" value="Genomic_DNA"/>
</dbReference>